<comment type="caution">
    <text evidence="4">The sequence shown here is derived from an EMBL/GenBank/DDBJ whole genome shotgun (WGS) entry which is preliminary data.</text>
</comment>
<evidence type="ECO:0000256" key="1">
    <source>
        <dbReference type="ARBA" id="ARBA00005278"/>
    </source>
</evidence>
<dbReference type="InterPro" id="IPR004995">
    <property type="entry name" value="Spore_Ger"/>
</dbReference>
<keyword evidence="3" id="KW-1133">Transmembrane helix</keyword>
<dbReference type="Proteomes" id="UP000471031">
    <property type="component" value="Unassembled WGS sequence"/>
</dbReference>
<reference evidence="4 5" key="1">
    <citation type="submission" date="2020-01" db="EMBL/GenBank/DDBJ databases">
        <title>Whole genome sequence of Heliobacterium gestii DSM 11169.</title>
        <authorList>
            <person name="Kyndt J.A."/>
            <person name="Meyer T.E."/>
        </authorList>
    </citation>
    <scope>NUCLEOTIDE SEQUENCE [LARGE SCALE GENOMIC DNA]</scope>
    <source>
        <strain evidence="4 5">DSM 11169</strain>
    </source>
</reference>
<dbReference type="EMBL" id="WXEX01000002">
    <property type="protein sequence ID" value="MZP42022.1"/>
    <property type="molecule type" value="Genomic_DNA"/>
</dbReference>
<dbReference type="AlphaFoldDB" id="A0A845L5X4"/>
<evidence type="ECO:0000313" key="4">
    <source>
        <dbReference type="EMBL" id="MZP42022.1"/>
    </source>
</evidence>
<keyword evidence="3" id="KW-0812">Transmembrane</keyword>
<accession>A0A845L5X4</accession>
<dbReference type="PIRSF" id="PIRSF005690">
    <property type="entry name" value="GerBA"/>
    <property type="match status" value="1"/>
</dbReference>
<evidence type="ECO:0000256" key="3">
    <source>
        <dbReference type="SAM" id="Phobius"/>
    </source>
</evidence>
<dbReference type="RefSeq" id="WP_161260607.1">
    <property type="nucleotide sequence ID" value="NZ_JAFBDC010000002.1"/>
</dbReference>
<feature type="transmembrane region" description="Helical" evidence="3">
    <location>
        <begin position="397"/>
        <end position="421"/>
    </location>
</feature>
<dbReference type="InterPro" id="IPR050768">
    <property type="entry name" value="UPF0353/GerABKA_families"/>
</dbReference>
<dbReference type="OrthoDB" id="9772630at2"/>
<sequence length="465" mass="51675">MTTTDYLNYIQDKLQNSFDIKHKQVVVSGATMHLFFADTMANLGAISEYIVFPLLAMSRAPLSVDEVKGQVLFAGVVGDVQSPEDAVMHILSGNVVLLFDGFAEALFCDTRKIATRAVETSTNEPVIRGSKESFNEELMDNVSLLRKRIKTPDFVLEVFQVGKQSNTPVVLAYIKGLAPPRLIATMRKKLTAMEIEYLTDPSFIEEQIKHKWTMFDTVGFTERPDSVTAKLFEGKIVILVEGSSSAITAPYFFVEHFHAPDDYYLNKYMVNFHRLLRFFAYLVAVLLPGFYIALVTYHHSLIPIRFVIRMSSSRVGVPFPTVMELLLMMAFFEFSREAGKRLPPTIGQPLSIVSALILGEAAIGAGLTSEITIVITGIFATASYLNPKLNGSVTIGAVIFIFSSTILGLHGFWICAVLLIAHLGSLSSCGYPYLYPIGTVKKLNLSSQDVVLRGDLRHISYRLLR</sequence>
<proteinExistence type="inferred from homology"/>
<evidence type="ECO:0000313" key="5">
    <source>
        <dbReference type="Proteomes" id="UP000471031"/>
    </source>
</evidence>
<dbReference type="Pfam" id="PF03323">
    <property type="entry name" value="GerA"/>
    <property type="match status" value="1"/>
</dbReference>
<dbReference type="PANTHER" id="PTHR22550:SF5">
    <property type="entry name" value="LEUCINE ZIPPER PROTEIN 4"/>
    <property type="match status" value="1"/>
</dbReference>
<name>A0A845L5X4_HELGE</name>
<evidence type="ECO:0000256" key="2">
    <source>
        <dbReference type="ARBA" id="ARBA00023136"/>
    </source>
</evidence>
<organism evidence="4 5">
    <name type="scientific">Heliomicrobium gestii</name>
    <name type="common">Heliobacterium gestii</name>
    <dbReference type="NCBI Taxonomy" id="2699"/>
    <lineage>
        <taxon>Bacteria</taxon>
        <taxon>Bacillati</taxon>
        <taxon>Bacillota</taxon>
        <taxon>Clostridia</taxon>
        <taxon>Eubacteriales</taxon>
        <taxon>Heliobacteriaceae</taxon>
        <taxon>Heliomicrobium</taxon>
    </lineage>
</organism>
<protein>
    <submittedName>
        <fullName evidence="4">Spore germination protein</fullName>
    </submittedName>
</protein>
<keyword evidence="2 3" id="KW-0472">Membrane</keyword>
<comment type="similarity">
    <text evidence="1">Belongs to the GerABKA family.</text>
</comment>
<gene>
    <name evidence="4" type="ORF">GTO89_03100</name>
</gene>
<dbReference type="GO" id="GO:0016020">
    <property type="term" value="C:membrane"/>
    <property type="evidence" value="ECO:0007669"/>
    <property type="project" value="InterPro"/>
</dbReference>
<feature type="transmembrane region" description="Helical" evidence="3">
    <location>
        <begin position="275"/>
        <end position="297"/>
    </location>
</feature>
<dbReference type="GO" id="GO:0009847">
    <property type="term" value="P:spore germination"/>
    <property type="evidence" value="ECO:0007669"/>
    <property type="project" value="InterPro"/>
</dbReference>
<keyword evidence="5" id="KW-1185">Reference proteome</keyword>
<feature type="transmembrane region" description="Helical" evidence="3">
    <location>
        <begin position="355"/>
        <end position="385"/>
    </location>
</feature>
<dbReference type="PANTHER" id="PTHR22550">
    <property type="entry name" value="SPORE GERMINATION PROTEIN"/>
    <property type="match status" value="1"/>
</dbReference>